<proteinExistence type="predicted"/>
<dbReference type="Gene3D" id="2.60.120.10">
    <property type="entry name" value="Jelly Rolls"/>
    <property type="match status" value="1"/>
</dbReference>
<dbReference type="SMART" id="SM00100">
    <property type="entry name" value="cNMP"/>
    <property type="match status" value="1"/>
</dbReference>
<organism evidence="2">
    <name type="scientific">Cyanothece sp. (strain PCC 7425 / ATCC 29141)</name>
    <dbReference type="NCBI Taxonomy" id="395961"/>
    <lineage>
        <taxon>Bacteria</taxon>
        <taxon>Bacillati</taxon>
        <taxon>Cyanobacteriota</taxon>
        <taxon>Cyanophyceae</taxon>
        <taxon>Gomontiellales</taxon>
        <taxon>Cyanothecaceae</taxon>
        <taxon>Cyanothece</taxon>
    </lineage>
</organism>
<dbReference type="InterPro" id="IPR050503">
    <property type="entry name" value="cAMP-dep_PK_reg_su-like"/>
</dbReference>
<dbReference type="PRINTS" id="PR00103">
    <property type="entry name" value="CAMPKINASE"/>
</dbReference>
<evidence type="ECO:0000259" key="1">
    <source>
        <dbReference type="PROSITE" id="PS50042"/>
    </source>
</evidence>
<dbReference type="STRING" id="395961.Cyan7425_1494"/>
<dbReference type="PANTHER" id="PTHR11635">
    <property type="entry name" value="CAMP-DEPENDENT PROTEIN KINASE REGULATORY CHAIN"/>
    <property type="match status" value="1"/>
</dbReference>
<sequence length="119" mass="13463">MLDPVETIRLFQKQPEPKSFKAGEEIFVQGQPGDYMYGILEGEVDLIRQGQLLETLKPGDTFGEGALITHEGRAVTAVARTDCKLAYMDEHHFLFAIDETPTFALQVMRSLFNRLKKMS</sequence>
<dbReference type="InterPro" id="IPR018490">
    <property type="entry name" value="cNMP-bd_dom_sf"/>
</dbReference>
<dbReference type="GO" id="GO:0005829">
    <property type="term" value="C:cytosol"/>
    <property type="evidence" value="ECO:0007669"/>
    <property type="project" value="TreeGrafter"/>
</dbReference>
<dbReference type="GO" id="GO:0030552">
    <property type="term" value="F:cAMP binding"/>
    <property type="evidence" value="ECO:0007669"/>
    <property type="project" value="TreeGrafter"/>
</dbReference>
<accession>B8HPK3</accession>
<name>B8HPK3_CYAP4</name>
<feature type="domain" description="Cyclic nucleotide-binding" evidence="1">
    <location>
        <begin position="1"/>
        <end position="93"/>
    </location>
</feature>
<dbReference type="GO" id="GO:0004862">
    <property type="term" value="F:cAMP-dependent protein kinase inhibitor activity"/>
    <property type="evidence" value="ECO:0007669"/>
    <property type="project" value="TreeGrafter"/>
</dbReference>
<dbReference type="AlphaFoldDB" id="B8HPK3"/>
<dbReference type="GO" id="GO:0005952">
    <property type="term" value="C:cAMP-dependent protein kinase complex"/>
    <property type="evidence" value="ECO:0007669"/>
    <property type="project" value="InterPro"/>
</dbReference>
<dbReference type="SUPFAM" id="SSF51206">
    <property type="entry name" value="cAMP-binding domain-like"/>
    <property type="match status" value="1"/>
</dbReference>
<reference evidence="2" key="1">
    <citation type="submission" date="2009-01" db="EMBL/GenBank/DDBJ databases">
        <title>Complete sequence of chromosome Cyanothece sp. PCC 7425.</title>
        <authorList>
            <consortium name="US DOE Joint Genome Institute"/>
            <person name="Lucas S."/>
            <person name="Copeland A."/>
            <person name="Lapidus A."/>
            <person name="Glavina del Rio T."/>
            <person name="Dalin E."/>
            <person name="Tice H."/>
            <person name="Bruce D."/>
            <person name="Goodwin L."/>
            <person name="Pitluck S."/>
            <person name="Sims D."/>
            <person name="Meineke L."/>
            <person name="Brettin T."/>
            <person name="Detter J.C."/>
            <person name="Han C."/>
            <person name="Larimer F."/>
            <person name="Land M."/>
            <person name="Hauser L."/>
            <person name="Kyrpides N."/>
            <person name="Ovchinnikova G."/>
            <person name="Liberton M."/>
            <person name="Stoeckel J."/>
            <person name="Banerjee A."/>
            <person name="Singh A."/>
            <person name="Page L."/>
            <person name="Sato H."/>
            <person name="Zhao L."/>
            <person name="Sherman L."/>
            <person name="Pakrasi H."/>
            <person name="Richardson P."/>
        </authorList>
    </citation>
    <scope>NUCLEOTIDE SEQUENCE</scope>
    <source>
        <strain evidence="2">PCC 7425</strain>
    </source>
</reference>
<dbReference type="InterPro" id="IPR014710">
    <property type="entry name" value="RmlC-like_jellyroll"/>
</dbReference>
<dbReference type="eggNOG" id="COG0664">
    <property type="taxonomic scope" value="Bacteria"/>
</dbReference>
<gene>
    <name evidence="2" type="ordered locus">Cyan7425_1494</name>
</gene>
<evidence type="ECO:0000313" key="2">
    <source>
        <dbReference type="EMBL" id="ACL43864.1"/>
    </source>
</evidence>
<dbReference type="InterPro" id="IPR000595">
    <property type="entry name" value="cNMP-bd_dom"/>
</dbReference>
<protein>
    <submittedName>
        <fullName evidence="2">Cyclic nucleotide-binding protein</fullName>
    </submittedName>
</protein>
<dbReference type="PROSITE" id="PS50042">
    <property type="entry name" value="CNMP_BINDING_3"/>
    <property type="match status" value="1"/>
</dbReference>
<dbReference type="HOGENOM" id="CLU_075053_16_4_3"/>
<dbReference type="CDD" id="cd00038">
    <property type="entry name" value="CAP_ED"/>
    <property type="match status" value="1"/>
</dbReference>
<dbReference type="EMBL" id="CP001344">
    <property type="protein sequence ID" value="ACL43864.1"/>
    <property type="molecule type" value="Genomic_DNA"/>
</dbReference>
<dbReference type="Pfam" id="PF00027">
    <property type="entry name" value="cNMP_binding"/>
    <property type="match status" value="1"/>
</dbReference>
<dbReference type="OrthoDB" id="517085at2"/>
<dbReference type="PANTHER" id="PTHR11635:SF152">
    <property type="entry name" value="CAMP-DEPENDENT PROTEIN KINASE TYPE I REGULATORY SUBUNIT-RELATED"/>
    <property type="match status" value="1"/>
</dbReference>
<dbReference type="GO" id="GO:0034236">
    <property type="term" value="F:protein kinase A catalytic subunit binding"/>
    <property type="evidence" value="ECO:0007669"/>
    <property type="project" value="TreeGrafter"/>
</dbReference>
<dbReference type="KEGG" id="cyn:Cyan7425_1494"/>